<dbReference type="RefSeq" id="WP_105395798.1">
    <property type="nucleotide sequence ID" value="NZ_CAWNTA010000086.1"/>
</dbReference>
<dbReference type="InterPro" id="IPR009091">
    <property type="entry name" value="RCC1/BLIP-II"/>
</dbReference>
<dbReference type="EMBL" id="PUWT01000030">
    <property type="protein sequence ID" value="PQQ25397.1"/>
    <property type="molecule type" value="Genomic_DNA"/>
</dbReference>
<evidence type="ECO:0000313" key="1">
    <source>
        <dbReference type="EMBL" id="PQQ25397.1"/>
    </source>
</evidence>
<comment type="caution">
    <text evidence="1">The sequence shown here is derived from an EMBL/GenBank/DDBJ whole genome shotgun (WGS) entry which is preliminary data.</text>
</comment>
<protein>
    <recommendedName>
        <fullName evidence="3">Regulator of chromosome condensation (RCC1) repeat-containing protein</fullName>
    </recommendedName>
</protein>
<evidence type="ECO:0008006" key="3">
    <source>
        <dbReference type="Google" id="ProtNLM"/>
    </source>
</evidence>
<accession>A0A2S8Q0Y9</accession>
<dbReference type="Gene3D" id="2.130.10.30">
    <property type="entry name" value="Regulator of chromosome condensation 1/beta-lactamase-inhibitor protein II"/>
    <property type="match status" value="1"/>
</dbReference>
<organism evidence="1 2">
    <name type="scientific">Photorhabdus hindustanensis</name>
    <dbReference type="NCBI Taxonomy" id="2918802"/>
    <lineage>
        <taxon>Bacteria</taxon>
        <taxon>Pseudomonadati</taxon>
        <taxon>Pseudomonadota</taxon>
        <taxon>Gammaproteobacteria</taxon>
        <taxon>Enterobacterales</taxon>
        <taxon>Morganellaceae</taxon>
        <taxon>Photorhabdus</taxon>
    </lineage>
</organism>
<name>A0A2S8Q0Y9_9GAMM</name>
<sequence>MNQPNNFSPDINTDNSFIKQHCKSARYSNYSNNDHYNYIVTNDRVTAMLLQNGSVTAWENPFSSWDVNNLGSQIPPEIIVLRDIISLSATSTAFAALRANHSVVAWGDENYGGQIPPEIAQLQDIVNLSSTRGAFAALREDHSVVSWGDLYSGGRMPSDIAKLKDIISLGATQLTFIAIRENGKRVAWGGGDTRAHGDYD</sequence>
<dbReference type="AlphaFoldDB" id="A0A2S8Q0Y9"/>
<reference evidence="1 2" key="1">
    <citation type="submission" date="2018-02" db="EMBL/GenBank/DDBJ databases">
        <title>Five New Genomes of Indian Photorhabdus Isolates TSA.</title>
        <authorList>
            <person name="Dubay B."/>
            <person name="Somvanshi V.S."/>
        </authorList>
    </citation>
    <scope>NUCLEOTIDE SEQUENCE [LARGE SCALE GENOMIC DNA]</scope>
    <source>
        <strain evidence="1 2">H1</strain>
    </source>
</reference>
<gene>
    <name evidence="1" type="ORF">C6H66_12845</name>
</gene>
<dbReference type="SUPFAM" id="SSF50985">
    <property type="entry name" value="RCC1/BLIP-II"/>
    <property type="match status" value="1"/>
</dbReference>
<keyword evidence="2" id="KW-1185">Reference proteome</keyword>
<evidence type="ECO:0000313" key="2">
    <source>
        <dbReference type="Proteomes" id="UP000239550"/>
    </source>
</evidence>
<proteinExistence type="predicted"/>
<dbReference type="Proteomes" id="UP000239550">
    <property type="component" value="Unassembled WGS sequence"/>
</dbReference>